<dbReference type="Pfam" id="PF01757">
    <property type="entry name" value="Acyl_transf_3"/>
    <property type="match status" value="1"/>
</dbReference>
<dbReference type="EMBL" id="JBEFKJ010000036">
    <property type="protein sequence ID" value="KAL2037954.1"/>
    <property type="molecule type" value="Genomic_DNA"/>
</dbReference>
<feature type="transmembrane region" description="Helical" evidence="2">
    <location>
        <begin position="309"/>
        <end position="327"/>
    </location>
</feature>
<feature type="compositionally biased region" description="Polar residues" evidence="1">
    <location>
        <begin position="447"/>
        <end position="456"/>
    </location>
</feature>
<evidence type="ECO:0000313" key="4">
    <source>
        <dbReference type="EMBL" id="KAL2037954.1"/>
    </source>
</evidence>
<feature type="transmembrane region" description="Helical" evidence="2">
    <location>
        <begin position="339"/>
        <end position="366"/>
    </location>
</feature>
<keyword evidence="5" id="KW-1185">Reference proteome</keyword>
<dbReference type="PANTHER" id="PTHR23028">
    <property type="entry name" value="ACETYLTRANSFERASE"/>
    <property type="match status" value="1"/>
</dbReference>
<keyword evidence="2" id="KW-0472">Membrane</keyword>
<feature type="transmembrane region" description="Helical" evidence="2">
    <location>
        <begin position="395"/>
        <end position="420"/>
    </location>
</feature>
<dbReference type="Proteomes" id="UP001590950">
    <property type="component" value="Unassembled WGS sequence"/>
</dbReference>
<dbReference type="PANTHER" id="PTHR23028:SF128">
    <property type="entry name" value="ACYLTRANSFERASE 3 DOMAIN-CONTAINING PROTEIN"/>
    <property type="match status" value="1"/>
</dbReference>
<protein>
    <recommendedName>
        <fullName evidence="3">Acyltransferase 3 domain-containing protein</fullName>
    </recommendedName>
</protein>
<dbReference type="InterPro" id="IPR050879">
    <property type="entry name" value="Acyltransferase_3"/>
</dbReference>
<accession>A0ABR3ZZJ2</accession>
<evidence type="ECO:0000259" key="3">
    <source>
        <dbReference type="Pfam" id="PF01757"/>
    </source>
</evidence>
<comment type="caution">
    <text evidence="4">The sequence shown here is derived from an EMBL/GenBank/DDBJ whole genome shotgun (WGS) entry which is preliminary data.</text>
</comment>
<organism evidence="4 5">
    <name type="scientific">Stereocaulon virgatum</name>
    <dbReference type="NCBI Taxonomy" id="373712"/>
    <lineage>
        <taxon>Eukaryota</taxon>
        <taxon>Fungi</taxon>
        <taxon>Dikarya</taxon>
        <taxon>Ascomycota</taxon>
        <taxon>Pezizomycotina</taxon>
        <taxon>Lecanoromycetes</taxon>
        <taxon>OSLEUM clade</taxon>
        <taxon>Lecanoromycetidae</taxon>
        <taxon>Lecanorales</taxon>
        <taxon>Lecanorineae</taxon>
        <taxon>Stereocaulaceae</taxon>
        <taxon>Stereocaulon</taxon>
    </lineage>
</organism>
<keyword evidence="2" id="KW-0812">Transmembrane</keyword>
<name>A0ABR3ZZJ2_9LECA</name>
<sequence>MKVRMLPWTAAASSMAGRDVKWAEGLRGIAALLVVTSHLTRAFAPTFLAPAESDSELGSIFHIPFLRLPAQGPPWVALFFLLTGYVNAMKPMKQARNGSVDQALSGLSSSTLRRTGRLVLPTTAATLGSWLLCQLGAYKIGKSCDAAWIRDTSPNPTAGFIAPLRSLVQNCFTTWSTGSNVYDPIQWTLPFLLKGSMLVYLTLLATVGTQPNARLLVFIGLYFFSWAGRDPMTGMNVYMGALLSDVSTQISFQTVPSKRDPLVRLLPWLLLFVGLHLSGYPEKNPEWTIWSKHLVGIGKWIFPKGAEYWRFWPTIGAQCVTISVLLSSTLQKFLSHPSLIWLGSLSFPLYLIHGPLIRSVLTWMLFGWRSPTYYYTKKTDGSVDQSWERISVPDVWVFAIVLPIFLLILLFMAHLWNLVIDPWCAWATRRLEEAMSNNEVENGGARPSSSSVQGGQSRIAGAMDKV</sequence>
<reference evidence="4 5" key="1">
    <citation type="submission" date="2024-09" db="EMBL/GenBank/DDBJ databases">
        <title>Rethinking Asexuality: The Enigmatic Case of Functional Sexual Genes in Lepraria (Stereocaulaceae).</title>
        <authorList>
            <person name="Doellman M."/>
            <person name="Sun Y."/>
            <person name="Barcenas-Pena A."/>
            <person name="Lumbsch H.T."/>
            <person name="Grewe F."/>
        </authorList>
    </citation>
    <scope>NUCLEOTIDE SEQUENCE [LARGE SCALE GENOMIC DNA]</scope>
    <source>
        <strain evidence="4 5">Mercado 3170</strain>
    </source>
</reference>
<keyword evidence="2" id="KW-1133">Transmembrane helix</keyword>
<gene>
    <name evidence="4" type="ORF">N7G274_009429</name>
</gene>
<feature type="domain" description="Acyltransferase 3" evidence="3">
    <location>
        <begin position="21"/>
        <end position="409"/>
    </location>
</feature>
<evidence type="ECO:0000256" key="2">
    <source>
        <dbReference type="SAM" id="Phobius"/>
    </source>
</evidence>
<dbReference type="InterPro" id="IPR002656">
    <property type="entry name" value="Acyl_transf_3_dom"/>
</dbReference>
<proteinExistence type="predicted"/>
<feature type="region of interest" description="Disordered" evidence="1">
    <location>
        <begin position="437"/>
        <end position="466"/>
    </location>
</feature>
<evidence type="ECO:0000256" key="1">
    <source>
        <dbReference type="SAM" id="MobiDB-lite"/>
    </source>
</evidence>
<evidence type="ECO:0000313" key="5">
    <source>
        <dbReference type="Proteomes" id="UP001590950"/>
    </source>
</evidence>